<evidence type="ECO:0000256" key="10">
    <source>
        <dbReference type="ARBA" id="ARBA00023237"/>
    </source>
</evidence>
<evidence type="ECO:0000256" key="2">
    <source>
        <dbReference type="ARBA" id="ARBA00022448"/>
    </source>
</evidence>
<dbReference type="Proteomes" id="UP001361239">
    <property type="component" value="Unassembled WGS sequence"/>
</dbReference>
<keyword evidence="9 11" id="KW-0472">Membrane</keyword>
<evidence type="ECO:0000256" key="4">
    <source>
        <dbReference type="ARBA" id="ARBA00022496"/>
    </source>
</evidence>
<evidence type="ECO:0000256" key="8">
    <source>
        <dbReference type="ARBA" id="ARBA00023077"/>
    </source>
</evidence>
<evidence type="ECO:0000313" key="16">
    <source>
        <dbReference type="EMBL" id="MEJ5979583.1"/>
    </source>
</evidence>
<keyword evidence="13" id="KW-0732">Signal</keyword>
<dbReference type="PANTHER" id="PTHR32552:SF81">
    <property type="entry name" value="TONB-DEPENDENT OUTER MEMBRANE RECEPTOR"/>
    <property type="match status" value="1"/>
</dbReference>
<keyword evidence="3 11" id="KW-1134">Transmembrane beta strand</keyword>
<evidence type="ECO:0000256" key="3">
    <source>
        <dbReference type="ARBA" id="ARBA00022452"/>
    </source>
</evidence>
<gene>
    <name evidence="16" type="ORF">WG901_23225</name>
</gene>
<dbReference type="SUPFAM" id="SSF56935">
    <property type="entry name" value="Porins"/>
    <property type="match status" value="1"/>
</dbReference>
<evidence type="ECO:0000256" key="11">
    <source>
        <dbReference type="PROSITE-ProRule" id="PRU01360"/>
    </source>
</evidence>
<comment type="caution">
    <text evidence="16">The sequence shown here is derived from an EMBL/GenBank/DDBJ whole genome shotgun (WGS) entry which is preliminary data.</text>
</comment>
<feature type="domain" description="TonB-dependent receptor plug" evidence="15">
    <location>
        <begin position="51"/>
        <end position="164"/>
    </location>
</feature>
<keyword evidence="2 11" id="KW-0813">Transport</keyword>
<evidence type="ECO:0000259" key="15">
    <source>
        <dbReference type="Pfam" id="PF07715"/>
    </source>
</evidence>
<dbReference type="InterPro" id="IPR000531">
    <property type="entry name" value="Beta-barrel_TonB"/>
</dbReference>
<organism evidence="16 17">
    <name type="scientific">Novosphingobium anseongense</name>
    <dbReference type="NCBI Taxonomy" id="3133436"/>
    <lineage>
        <taxon>Bacteria</taxon>
        <taxon>Pseudomonadati</taxon>
        <taxon>Pseudomonadota</taxon>
        <taxon>Alphaproteobacteria</taxon>
        <taxon>Sphingomonadales</taxon>
        <taxon>Sphingomonadaceae</taxon>
        <taxon>Novosphingobium</taxon>
    </lineage>
</organism>
<dbReference type="InterPro" id="IPR039426">
    <property type="entry name" value="TonB-dep_rcpt-like"/>
</dbReference>
<proteinExistence type="inferred from homology"/>
<keyword evidence="17" id="KW-1185">Reference proteome</keyword>
<feature type="chain" id="PRO_5046473724" evidence="13">
    <location>
        <begin position="28"/>
        <end position="823"/>
    </location>
</feature>
<dbReference type="PROSITE" id="PS52016">
    <property type="entry name" value="TONB_DEPENDENT_REC_3"/>
    <property type="match status" value="1"/>
</dbReference>
<evidence type="ECO:0000256" key="6">
    <source>
        <dbReference type="ARBA" id="ARBA00023004"/>
    </source>
</evidence>
<accession>A0ABU8S2X5</accession>
<keyword evidence="4" id="KW-0410">Iron transport</keyword>
<dbReference type="InterPro" id="IPR012910">
    <property type="entry name" value="Plug_dom"/>
</dbReference>
<name>A0ABU8S2X5_9SPHN</name>
<keyword evidence="8 12" id="KW-0798">TonB box</keyword>
<evidence type="ECO:0000256" key="13">
    <source>
        <dbReference type="SAM" id="SignalP"/>
    </source>
</evidence>
<dbReference type="Pfam" id="PF00593">
    <property type="entry name" value="TonB_dep_Rec_b-barrel"/>
    <property type="match status" value="1"/>
</dbReference>
<evidence type="ECO:0000259" key="14">
    <source>
        <dbReference type="Pfam" id="PF00593"/>
    </source>
</evidence>
<keyword evidence="16" id="KW-0675">Receptor</keyword>
<dbReference type="EMBL" id="JBBHJZ010000009">
    <property type="protein sequence ID" value="MEJ5979583.1"/>
    <property type="molecule type" value="Genomic_DNA"/>
</dbReference>
<evidence type="ECO:0000313" key="17">
    <source>
        <dbReference type="Proteomes" id="UP001361239"/>
    </source>
</evidence>
<feature type="signal peptide" evidence="13">
    <location>
        <begin position="1"/>
        <end position="27"/>
    </location>
</feature>
<reference evidence="16 17" key="1">
    <citation type="submission" date="2024-03" db="EMBL/GenBank/DDBJ databases">
        <authorList>
            <person name="Jo J.-H."/>
        </authorList>
    </citation>
    <scope>NUCLEOTIDE SEQUENCE [LARGE SCALE GENOMIC DNA]</scope>
    <source>
        <strain evidence="16 17">PS1R-30</strain>
    </source>
</reference>
<dbReference type="InterPro" id="IPR036942">
    <property type="entry name" value="Beta-barrel_TonB_sf"/>
</dbReference>
<evidence type="ECO:0000256" key="9">
    <source>
        <dbReference type="ARBA" id="ARBA00023136"/>
    </source>
</evidence>
<evidence type="ECO:0000256" key="7">
    <source>
        <dbReference type="ARBA" id="ARBA00023065"/>
    </source>
</evidence>
<keyword evidence="6" id="KW-0408">Iron</keyword>
<evidence type="ECO:0000256" key="1">
    <source>
        <dbReference type="ARBA" id="ARBA00004571"/>
    </source>
</evidence>
<dbReference type="Gene3D" id="2.40.170.20">
    <property type="entry name" value="TonB-dependent receptor, beta-barrel domain"/>
    <property type="match status" value="1"/>
</dbReference>
<sequence length="823" mass="88461">MHTLTRLALGCSTFGLAMAMSPQAVLAQDGAAGETDAGAIIVTARRVEERLQDVPISITVFNQQQLTNRNVTSGVDLAIYTPSLQANSRYGVENTSFAIRGFTQEQRTTASVAVYFADVVAPRGGGATTTGDGAGPGSFFDLQNVQVLKGPQGTLFGRNTTGGALLLVPQKPTANLEGYVEGSAGNHDLRRVQGVINIPLGETARLRAGVDRQVREGYLRNISGIGPDEFNNIDYVAARASLSVDLTPDLETYFIASYMRSDTNGPLPKLTSCFPVVRGAQNITGVLSCDQIARASGQDYFSVDNGLANAKLFMEQWQVINTTTWQAGDTLTIKNIASYAQLTNRTRNEAFGTRWVIPATFNGLSTGANAGLSATFVNIQHVPGLNTSDQSTFSEELQFQGRSADDALIWQAGAYLELSDPLGLQGNLNPSTLSCVGGSYDCTDVVGALRGRPGTGGSLGYQVGRTAYRNIGVYGQASYKLTPQLQVTGGIRYTWDRMRSTNQKAIYTFAVPNVAVGQCTNSLLRNRAFTDPRVCEEAFEKSTKAPTWLIGLDFHPVGDVLLYAKYSRGYRQGGTNPFSAEGYNTYDAERVDTYEVGAKTSWRGAVPGSFNVAGFYNDFRDQQVQTGFTNSRGLIAPNTAIVNAGKSRIQGIEVEATLTPFAGLSLNGSYAYLDTKLLEFAPVPLPSTLIPGSLFDTPIPTNAVGQPLTFAPKHKLSVTGMYTLPLPESFGSLTIGATYSYTSALRATYSGTQGLLPPTDLLNLNLNWNGVAGSPIDVSVFATNVTNERYFTQVNEQSSSGFVSKFLGEPRMYGVRVRYRFGS</sequence>
<comment type="subcellular location">
    <subcellularLocation>
        <location evidence="1 11">Cell outer membrane</location>
        <topology evidence="1 11">Multi-pass membrane protein</topology>
    </subcellularLocation>
</comment>
<dbReference type="Pfam" id="PF07715">
    <property type="entry name" value="Plug"/>
    <property type="match status" value="1"/>
</dbReference>
<keyword evidence="7" id="KW-0406">Ion transport</keyword>
<evidence type="ECO:0000256" key="12">
    <source>
        <dbReference type="RuleBase" id="RU003357"/>
    </source>
</evidence>
<dbReference type="PANTHER" id="PTHR32552">
    <property type="entry name" value="FERRICHROME IRON RECEPTOR-RELATED"/>
    <property type="match status" value="1"/>
</dbReference>
<protein>
    <submittedName>
        <fullName evidence="16">TonB-dependent receptor</fullName>
    </submittedName>
</protein>
<feature type="domain" description="TonB-dependent receptor-like beta-barrel" evidence="14">
    <location>
        <begin position="320"/>
        <end position="787"/>
    </location>
</feature>
<keyword evidence="5 11" id="KW-0812">Transmembrane</keyword>
<evidence type="ECO:0000256" key="5">
    <source>
        <dbReference type="ARBA" id="ARBA00022692"/>
    </source>
</evidence>
<keyword evidence="10 11" id="KW-0998">Cell outer membrane</keyword>
<comment type="similarity">
    <text evidence="11 12">Belongs to the TonB-dependent receptor family.</text>
</comment>
<dbReference type="RefSeq" id="WP_339589519.1">
    <property type="nucleotide sequence ID" value="NZ_JBBHJZ010000009.1"/>
</dbReference>